<dbReference type="AlphaFoldDB" id="A0A7W7N4C2"/>
<dbReference type="InterPro" id="IPR019052">
    <property type="entry name" value="DUF2383"/>
</dbReference>
<reference evidence="2 3" key="1">
    <citation type="submission" date="2020-08" db="EMBL/GenBank/DDBJ databases">
        <title>Functional genomics of gut bacteria from endangered species of beetles.</title>
        <authorList>
            <person name="Carlos-Shanley C."/>
        </authorList>
    </citation>
    <scope>NUCLEOTIDE SEQUENCE [LARGE SCALE GENOMIC DNA]</scope>
    <source>
        <strain evidence="2 3">S00123</strain>
    </source>
</reference>
<name>A0A7W7N4C2_9CAUL</name>
<keyword evidence="3" id="KW-1185">Reference proteome</keyword>
<dbReference type="InterPro" id="IPR012347">
    <property type="entry name" value="Ferritin-like"/>
</dbReference>
<dbReference type="InterPro" id="IPR011971">
    <property type="entry name" value="CHP02284"/>
</dbReference>
<dbReference type="Pfam" id="PF09537">
    <property type="entry name" value="DUF2383"/>
    <property type="match status" value="1"/>
</dbReference>
<dbReference type="Gene3D" id="1.20.1260.10">
    <property type="match status" value="1"/>
</dbReference>
<comment type="caution">
    <text evidence="2">The sequence shown here is derived from an EMBL/GenBank/DDBJ whole genome shotgun (WGS) entry which is preliminary data.</text>
</comment>
<dbReference type="EMBL" id="JACHKY010000003">
    <property type="protein sequence ID" value="MBB4798107.1"/>
    <property type="molecule type" value="Genomic_DNA"/>
</dbReference>
<evidence type="ECO:0000313" key="3">
    <source>
        <dbReference type="Proteomes" id="UP000539957"/>
    </source>
</evidence>
<gene>
    <name evidence="2" type="ORF">HNP32_001851</name>
</gene>
<proteinExistence type="predicted"/>
<protein>
    <submittedName>
        <fullName evidence="2">Uncharacterized protein (TIGR02284 family)</fullName>
    </submittedName>
</protein>
<sequence length="161" mass="17565">MSSLNSHDIKVLNSLAVGVVDSADGYAEAAAETDAPRYRDLFLRRSQERRRVAADLQAAARGMGGHPEDEGSILAKAQRAFMDIKHALMRDEASVVGSVESGEAHLQARFDRALSDSALSATTRETIRRAQAAVRSGHEEMHVLRRSLEGQHDADNPLHPQ</sequence>
<organism evidence="2 3">
    <name type="scientific">Brevundimonas bullata</name>
    <dbReference type="NCBI Taxonomy" id="13160"/>
    <lineage>
        <taxon>Bacteria</taxon>
        <taxon>Pseudomonadati</taxon>
        <taxon>Pseudomonadota</taxon>
        <taxon>Alphaproteobacteria</taxon>
        <taxon>Caulobacterales</taxon>
        <taxon>Caulobacteraceae</taxon>
        <taxon>Brevundimonas</taxon>
    </lineage>
</organism>
<dbReference type="RefSeq" id="WP_184269326.1">
    <property type="nucleotide sequence ID" value="NZ_JACHKY010000003.1"/>
</dbReference>
<evidence type="ECO:0000259" key="1">
    <source>
        <dbReference type="Pfam" id="PF09537"/>
    </source>
</evidence>
<feature type="domain" description="DUF2383" evidence="1">
    <location>
        <begin position="9"/>
        <end position="115"/>
    </location>
</feature>
<accession>A0A7W7N4C2</accession>
<dbReference type="NCBIfam" id="TIGR02284">
    <property type="entry name" value="PA2169 family four-helix-bundle protein"/>
    <property type="match status" value="1"/>
</dbReference>
<evidence type="ECO:0000313" key="2">
    <source>
        <dbReference type="EMBL" id="MBB4798107.1"/>
    </source>
</evidence>
<dbReference type="Proteomes" id="UP000539957">
    <property type="component" value="Unassembled WGS sequence"/>
</dbReference>